<protein>
    <submittedName>
        <fullName evidence="2">Zinc-ribbon 15 domain-containing protein</fullName>
    </submittedName>
</protein>
<name>A0A975GSV3_9BACT</name>
<reference evidence="2" key="1">
    <citation type="journal article" date="2021" name="Microb. Physiol.">
        <title>Proteogenomic Insights into the Physiology of Marine, Sulfate-Reducing, Filamentous Desulfonema limicola and Desulfonema magnum.</title>
        <authorList>
            <person name="Schnaars V."/>
            <person name="Wohlbrand L."/>
            <person name="Scheve S."/>
            <person name="Hinrichs C."/>
            <person name="Reinhardt R."/>
            <person name="Rabus R."/>
        </authorList>
    </citation>
    <scope>NUCLEOTIDE SEQUENCE</scope>
    <source>
        <strain evidence="2">4be13</strain>
    </source>
</reference>
<evidence type="ECO:0000313" key="2">
    <source>
        <dbReference type="EMBL" id="QTA92445.1"/>
    </source>
</evidence>
<evidence type="ECO:0000259" key="1">
    <source>
        <dbReference type="Pfam" id="PF17032"/>
    </source>
</evidence>
<dbReference type="Pfam" id="PF17032">
    <property type="entry name" value="Zn_ribbon_15"/>
    <property type="match status" value="1"/>
</dbReference>
<dbReference type="InterPro" id="IPR031493">
    <property type="entry name" value="Zinc_ribbon_15"/>
</dbReference>
<proteinExistence type="predicted"/>
<organism evidence="2 3">
    <name type="scientific">Desulfonema magnum</name>
    <dbReference type="NCBI Taxonomy" id="45655"/>
    <lineage>
        <taxon>Bacteria</taxon>
        <taxon>Pseudomonadati</taxon>
        <taxon>Thermodesulfobacteriota</taxon>
        <taxon>Desulfobacteria</taxon>
        <taxon>Desulfobacterales</taxon>
        <taxon>Desulfococcaceae</taxon>
        <taxon>Desulfonema</taxon>
    </lineage>
</organism>
<keyword evidence="3" id="KW-1185">Reference proteome</keyword>
<feature type="domain" description="Zinc-ribbon 15" evidence="1">
    <location>
        <begin position="20"/>
        <end position="100"/>
    </location>
</feature>
<dbReference type="EMBL" id="CP061800">
    <property type="protein sequence ID" value="QTA92445.1"/>
    <property type="molecule type" value="Genomic_DNA"/>
</dbReference>
<accession>A0A975GSV3</accession>
<sequence length="103" mass="12187">MFLIAGISPKIKTLDDKPRLCPVCGLAQAYYRRTDHYFSLFFIPILRVKKGEPFIMCEKCERNMHEFGDEYNDWLDKQDKTCKHCGRALHQDFQYCPFCGKQV</sequence>
<dbReference type="RefSeq" id="WP_207679804.1">
    <property type="nucleotide sequence ID" value="NZ_CP061800.1"/>
</dbReference>
<dbReference type="InterPro" id="IPR053281">
    <property type="entry name" value="Double_zinc_ribbon"/>
</dbReference>
<evidence type="ECO:0000313" key="3">
    <source>
        <dbReference type="Proteomes" id="UP000663722"/>
    </source>
</evidence>
<dbReference type="KEGG" id="dmm:dnm_085250"/>
<dbReference type="AlphaFoldDB" id="A0A975GSV3"/>
<dbReference type="PANTHER" id="PTHR36718:SF1">
    <property type="entry name" value="DOUBLE ZINC RIBBON PROTEIN MJ0416"/>
    <property type="match status" value="1"/>
</dbReference>
<dbReference type="PANTHER" id="PTHR36718">
    <property type="entry name" value="OS05G0435400 PROTEIN"/>
    <property type="match status" value="1"/>
</dbReference>
<gene>
    <name evidence="2" type="ORF">dnm_085250</name>
</gene>
<dbReference type="Proteomes" id="UP000663722">
    <property type="component" value="Chromosome"/>
</dbReference>